<evidence type="ECO:0000313" key="2">
    <source>
        <dbReference type="Proteomes" id="UP000838756"/>
    </source>
</evidence>
<sequence length="118" mass="13656">MHSAASHDNATNISLQVTTSDSCRQDSHKIKPPARGRRDVTSRIWCVYFLRLQWQFSLVLKSCTSAIETVMRKYTINAQFYQMWCSLNSIEVTGWPLYCLWEDRKSRVPAIATIVRAL</sequence>
<dbReference type="Proteomes" id="UP000838756">
    <property type="component" value="Unassembled WGS sequence"/>
</dbReference>
<protein>
    <submittedName>
        <fullName evidence="1">Jg25522 protein</fullName>
    </submittedName>
</protein>
<name>A0A8S4RT23_9NEOP</name>
<evidence type="ECO:0000313" key="1">
    <source>
        <dbReference type="EMBL" id="CAH2241542.1"/>
    </source>
</evidence>
<gene>
    <name evidence="1" type="primary">jg25522</name>
    <name evidence="1" type="ORF">PAEG_LOCUS17970</name>
</gene>
<dbReference type="EMBL" id="CAKXAJ010025581">
    <property type="protein sequence ID" value="CAH2241542.1"/>
    <property type="molecule type" value="Genomic_DNA"/>
</dbReference>
<organism evidence="1 2">
    <name type="scientific">Pararge aegeria aegeria</name>
    <dbReference type="NCBI Taxonomy" id="348720"/>
    <lineage>
        <taxon>Eukaryota</taxon>
        <taxon>Metazoa</taxon>
        <taxon>Ecdysozoa</taxon>
        <taxon>Arthropoda</taxon>
        <taxon>Hexapoda</taxon>
        <taxon>Insecta</taxon>
        <taxon>Pterygota</taxon>
        <taxon>Neoptera</taxon>
        <taxon>Endopterygota</taxon>
        <taxon>Lepidoptera</taxon>
        <taxon>Glossata</taxon>
        <taxon>Ditrysia</taxon>
        <taxon>Papilionoidea</taxon>
        <taxon>Nymphalidae</taxon>
        <taxon>Satyrinae</taxon>
        <taxon>Satyrini</taxon>
        <taxon>Parargina</taxon>
        <taxon>Pararge</taxon>
    </lineage>
</organism>
<dbReference type="AlphaFoldDB" id="A0A8S4RT23"/>
<accession>A0A8S4RT23</accession>
<reference evidence="1" key="1">
    <citation type="submission" date="2022-03" db="EMBL/GenBank/DDBJ databases">
        <authorList>
            <person name="Lindestad O."/>
        </authorList>
    </citation>
    <scope>NUCLEOTIDE SEQUENCE</scope>
</reference>
<comment type="caution">
    <text evidence="1">The sequence shown here is derived from an EMBL/GenBank/DDBJ whole genome shotgun (WGS) entry which is preliminary data.</text>
</comment>
<keyword evidence="2" id="KW-1185">Reference proteome</keyword>
<proteinExistence type="predicted"/>